<dbReference type="AlphaFoldDB" id="L7CNL7"/>
<reference evidence="1 2" key="1">
    <citation type="journal article" date="2013" name="Mar. Genomics">
        <title>Expression of sulfatases in Rhodopirellula baltica and the diversity of sulfatases in the genus Rhodopirellula.</title>
        <authorList>
            <person name="Wegner C.E."/>
            <person name="Richter-Heitmann T."/>
            <person name="Klindworth A."/>
            <person name="Klockow C."/>
            <person name="Richter M."/>
            <person name="Achstetter T."/>
            <person name="Glockner F.O."/>
            <person name="Harder J."/>
        </authorList>
    </citation>
    <scope>NUCLEOTIDE SEQUENCE [LARGE SCALE GENOMIC DNA]</scope>
    <source>
        <strain evidence="1 2">SWK14</strain>
    </source>
</reference>
<comment type="caution">
    <text evidence="1">The sequence shown here is derived from an EMBL/GenBank/DDBJ whole genome shotgun (WGS) entry which is preliminary data.</text>
</comment>
<accession>L7CNL7</accession>
<proteinExistence type="predicted"/>
<gene>
    <name evidence="1" type="ORF">RBSWK_00905</name>
</gene>
<dbReference type="Proteomes" id="UP000010959">
    <property type="component" value="Unassembled WGS sequence"/>
</dbReference>
<organism evidence="1 2">
    <name type="scientific">Rhodopirellula baltica SWK14</name>
    <dbReference type="NCBI Taxonomy" id="993516"/>
    <lineage>
        <taxon>Bacteria</taxon>
        <taxon>Pseudomonadati</taxon>
        <taxon>Planctomycetota</taxon>
        <taxon>Planctomycetia</taxon>
        <taxon>Pirellulales</taxon>
        <taxon>Pirellulaceae</taxon>
        <taxon>Rhodopirellula</taxon>
    </lineage>
</organism>
<protein>
    <submittedName>
        <fullName evidence="1">Uncharacterized protein</fullName>
    </submittedName>
</protein>
<name>L7CNL7_RHOBT</name>
<dbReference type="EMBL" id="AMWG01000020">
    <property type="protein sequence ID" value="ELP35237.1"/>
    <property type="molecule type" value="Genomic_DNA"/>
</dbReference>
<evidence type="ECO:0000313" key="2">
    <source>
        <dbReference type="Proteomes" id="UP000010959"/>
    </source>
</evidence>
<evidence type="ECO:0000313" key="1">
    <source>
        <dbReference type="EMBL" id="ELP35237.1"/>
    </source>
</evidence>
<sequence>MSVRITISVSTDFARQRGAKAIGDQIAQTMVPASIAEQAFRKKFPQCPRLS</sequence>